<dbReference type="STRING" id="198092.SAMN02745194_03658"/>
<evidence type="ECO:0000313" key="1">
    <source>
        <dbReference type="EMBL" id="SHJ89440.1"/>
    </source>
</evidence>
<proteinExistence type="predicted"/>
<gene>
    <name evidence="1" type="ORF">SAMN02745194_03658</name>
</gene>
<dbReference type="OrthoDB" id="7366948at2"/>
<dbReference type="Proteomes" id="UP000184387">
    <property type="component" value="Unassembled WGS sequence"/>
</dbReference>
<sequence length="72" mass="8417">MPPRRPMLPVAGRQADPFDLWLSRSLHERWDSALDEELPRDLLRLACDSRAQWDELKERWKKGHGPGPWSVG</sequence>
<organism evidence="1 2">
    <name type="scientific">Muricoccus roseus</name>
    <dbReference type="NCBI Taxonomy" id="198092"/>
    <lineage>
        <taxon>Bacteria</taxon>
        <taxon>Pseudomonadati</taxon>
        <taxon>Pseudomonadota</taxon>
        <taxon>Alphaproteobacteria</taxon>
        <taxon>Acetobacterales</taxon>
        <taxon>Roseomonadaceae</taxon>
        <taxon>Muricoccus</taxon>
    </lineage>
</organism>
<keyword evidence="2" id="KW-1185">Reference proteome</keyword>
<name>A0A1M6N156_9PROT</name>
<evidence type="ECO:0000313" key="2">
    <source>
        <dbReference type="Proteomes" id="UP000184387"/>
    </source>
</evidence>
<dbReference type="EMBL" id="FQZF01000024">
    <property type="protein sequence ID" value="SHJ89440.1"/>
    <property type="molecule type" value="Genomic_DNA"/>
</dbReference>
<protein>
    <submittedName>
        <fullName evidence="1">Uncharacterized protein</fullName>
    </submittedName>
</protein>
<accession>A0A1M6N156</accession>
<dbReference type="RefSeq" id="WP_139281383.1">
    <property type="nucleotide sequence ID" value="NZ_FQZF01000024.1"/>
</dbReference>
<dbReference type="AlphaFoldDB" id="A0A1M6N156"/>
<reference evidence="1 2" key="1">
    <citation type="submission" date="2016-11" db="EMBL/GenBank/DDBJ databases">
        <authorList>
            <person name="Jaros S."/>
            <person name="Januszkiewicz K."/>
            <person name="Wedrychowicz H."/>
        </authorList>
    </citation>
    <scope>NUCLEOTIDE SEQUENCE [LARGE SCALE GENOMIC DNA]</scope>
    <source>
        <strain evidence="1 2">DSM 14916</strain>
    </source>
</reference>